<name>A0A533Q727_9BACT</name>
<accession>A0A533Q727</accession>
<evidence type="ECO:0000256" key="1">
    <source>
        <dbReference type="SAM" id="Phobius"/>
    </source>
</evidence>
<dbReference type="EMBL" id="SULG01000103">
    <property type="protein sequence ID" value="TLD40418.1"/>
    <property type="molecule type" value="Genomic_DNA"/>
</dbReference>
<gene>
    <name evidence="2" type="ORF">JETT_3326</name>
</gene>
<evidence type="ECO:0000313" key="2">
    <source>
        <dbReference type="EMBL" id="TLD40418.1"/>
    </source>
</evidence>
<reference evidence="2 3" key="1">
    <citation type="submission" date="2019-04" db="EMBL/GenBank/DDBJ databases">
        <title>Genome of a novel bacterium Candidatus Jettenia ecosi reconstructed from metagenome of an anammox bioreactor.</title>
        <authorList>
            <person name="Mardanov A.V."/>
            <person name="Beletsky A.V."/>
            <person name="Ravin N.V."/>
            <person name="Botchkova E.A."/>
            <person name="Litti Y.V."/>
            <person name="Nozhevnikova A.N."/>
        </authorList>
    </citation>
    <scope>NUCLEOTIDE SEQUENCE [LARGE SCALE GENOMIC DNA]</scope>
    <source>
        <strain evidence="2">J2</strain>
    </source>
</reference>
<evidence type="ECO:0008006" key="4">
    <source>
        <dbReference type="Google" id="ProtNLM"/>
    </source>
</evidence>
<keyword evidence="1" id="KW-0812">Transmembrane</keyword>
<comment type="caution">
    <text evidence="2">The sequence shown here is derived from an EMBL/GenBank/DDBJ whole genome shotgun (WGS) entry which is preliminary data.</text>
</comment>
<dbReference type="Proteomes" id="UP000319783">
    <property type="component" value="Unassembled WGS sequence"/>
</dbReference>
<keyword evidence="1" id="KW-1133">Transmembrane helix</keyword>
<sequence length="75" mass="8664">MDKEVIKFGDWERLFFGHAPVEFMLEVFLRTIFIYLMLLLILRLLGKRMTSQASILELAVMVTLGAIIALPHARD</sequence>
<keyword evidence="1" id="KW-0472">Membrane</keyword>
<proteinExistence type="predicted"/>
<evidence type="ECO:0000313" key="3">
    <source>
        <dbReference type="Proteomes" id="UP000319783"/>
    </source>
</evidence>
<feature type="transmembrane region" description="Helical" evidence="1">
    <location>
        <begin position="54"/>
        <end position="73"/>
    </location>
</feature>
<organism evidence="2 3">
    <name type="scientific">Candidatus Jettenia ecosi</name>
    <dbReference type="NCBI Taxonomy" id="2494326"/>
    <lineage>
        <taxon>Bacteria</taxon>
        <taxon>Pseudomonadati</taxon>
        <taxon>Planctomycetota</taxon>
        <taxon>Candidatus Brocadiia</taxon>
        <taxon>Candidatus Brocadiales</taxon>
        <taxon>Candidatus Brocadiaceae</taxon>
        <taxon>Candidatus Jettenia</taxon>
    </lineage>
</organism>
<feature type="transmembrane region" description="Helical" evidence="1">
    <location>
        <begin position="23"/>
        <end position="42"/>
    </location>
</feature>
<protein>
    <recommendedName>
        <fullName evidence="4">DUF421 domain-containing protein</fullName>
    </recommendedName>
</protein>
<dbReference type="AlphaFoldDB" id="A0A533Q727"/>